<feature type="region of interest" description="Disordered" evidence="1">
    <location>
        <begin position="88"/>
        <end position="128"/>
    </location>
</feature>
<dbReference type="AlphaFoldDB" id="A0A820YTY3"/>
<gene>
    <name evidence="3" type="ORF">HFQ381_LOCUS31107</name>
</gene>
<dbReference type="EMBL" id="CAJOBO010006013">
    <property type="protein sequence ID" value="CAF4555074.1"/>
    <property type="molecule type" value="Genomic_DNA"/>
</dbReference>
<organism evidence="3 4">
    <name type="scientific">Rotaria socialis</name>
    <dbReference type="NCBI Taxonomy" id="392032"/>
    <lineage>
        <taxon>Eukaryota</taxon>
        <taxon>Metazoa</taxon>
        <taxon>Spiralia</taxon>
        <taxon>Gnathifera</taxon>
        <taxon>Rotifera</taxon>
        <taxon>Eurotatoria</taxon>
        <taxon>Bdelloidea</taxon>
        <taxon>Philodinida</taxon>
        <taxon>Philodinidae</taxon>
        <taxon>Rotaria</taxon>
    </lineage>
</organism>
<feature type="non-terminal residue" evidence="3">
    <location>
        <position position="1"/>
    </location>
</feature>
<keyword evidence="2" id="KW-1133">Transmembrane helix</keyword>
<proteinExistence type="predicted"/>
<protein>
    <submittedName>
        <fullName evidence="3">Uncharacterized protein</fullName>
    </submittedName>
</protein>
<evidence type="ECO:0000256" key="2">
    <source>
        <dbReference type="SAM" id="Phobius"/>
    </source>
</evidence>
<comment type="caution">
    <text evidence="3">The sequence shown here is derived from an EMBL/GenBank/DDBJ whole genome shotgun (WGS) entry which is preliminary data.</text>
</comment>
<sequence>MQPSRIYTSLFRPTVRRVTKAEINGVGNSNQPNKSLVSLHRTSNQTLIPDQNPIRKLSNNIQQSQNNSLIPNCKISRTSRILSRANHRISPDPASHNGIPSLSATKFSFTSEPGSDTRDDKKSEKKKRRRKLFYQRPCLCLCTIIVGILALAAIAAVAIFFSTSHRNTTTATTATTTTATTATTATTTTATTTTTTTTTSTTTTTTTTTTTSTTTTT</sequence>
<keyword evidence="2" id="KW-0812">Transmembrane</keyword>
<dbReference type="Proteomes" id="UP000663851">
    <property type="component" value="Unassembled WGS sequence"/>
</dbReference>
<evidence type="ECO:0000313" key="3">
    <source>
        <dbReference type="EMBL" id="CAF4555074.1"/>
    </source>
</evidence>
<accession>A0A820YTY3</accession>
<reference evidence="3" key="1">
    <citation type="submission" date="2021-02" db="EMBL/GenBank/DDBJ databases">
        <authorList>
            <person name="Nowell W R."/>
        </authorList>
    </citation>
    <scope>NUCLEOTIDE SEQUENCE</scope>
</reference>
<name>A0A820YTY3_9BILA</name>
<keyword evidence="2" id="KW-0472">Membrane</keyword>
<evidence type="ECO:0000313" key="4">
    <source>
        <dbReference type="Proteomes" id="UP000663851"/>
    </source>
</evidence>
<feature type="region of interest" description="Disordered" evidence="1">
    <location>
        <begin position="195"/>
        <end position="217"/>
    </location>
</feature>
<feature type="transmembrane region" description="Helical" evidence="2">
    <location>
        <begin position="138"/>
        <end position="161"/>
    </location>
</feature>
<feature type="compositionally biased region" description="Polar residues" evidence="1">
    <location>
        <begin position="98"/>
        <end position="114"/>
    </location>
</feature>
<evidence type="ECO:0000256" key="1">
    <source>
        <dbReference type="SAM" id="MobiDB-lite"/>
    </source>
</evidence>